<protein>
    <recommendedName>
        <fullName evidence="2">PID domain-containing protein</fullName>
    </recommendedName>
</protein>
<dbReference type="Ensembl" id="ENSPKIT00000026155.1">
    <property type="protein sequence ID" value="ENSPKIP00000002213.1"/>
    <property type="gene ID" value="ENSPKIG00000020196.1"/>
</dbReference>
<evidence type="ECO:0000259" key="2">
    <source>
        <dbReference type="Pfam" id="PF00640"/>
    </source>
</evidence>
<evidence type="ECO:0000313" key="3">
    <source>
        <dbReference type="Ensembl" id="ENSPKIP00000002213.1"/>
    </source>
</evidence>
<dbReference type="Pfam" id="PF00640">
    <property type="entry name" value="PID"/>
    <property type="match status" value="1"/>
</dbReference>
<feature type="region of interest" description="Disordered" evidence="1">
    <location>
        <begin position="406"/>
        <end position="460"/>
    </location>
</feature>
<keyword evidence="4" id="KW-1185">Reference proteome</keyword>
<dbReference type="GeneTree" id="ENSGT00510000046975"/>
<feature type="domain" description="PID" evidence="2">
    <location>
        <begin position="16"/>
        <end position="79"/>
    </location>
</feature>
<sequence length="525" mass="57609">MEMCSANEIQLQRFLKTLYRIFYVSHDSRELKIFSYIARDGSSSSFRCNVFKTKKKAQAVCIVRTLGQAFEVCHQLSLQRTQQQGENQADRESEEASTEGHQWTRGENDEKNGTEKKLLKVVIGEDPGILEAESSYVLKGWDLQDSERDLLSMEGALCSLSPSDPAASTHLSLSSQHHLHLLQHQLLQQQTQTHVALAQVHLLQGQLAAEAAARLESESQIQQLQLHNRELLQHVTLLVKQLRDLERRVPDTIQDGGISRWGSAGSLILRNHGLENYEAVPSTGLVEDPTSPSAPAALAESYLSLLSLENKAQTVARRADTDPVGLGGRQDTDTPGAAGNETVRMNSRTIRRVTEWFHHTVPKLNPPPPIMNRKRASKLNFLGRAKSTSKTVAIEMEERVHLQDMKPCDASSLGNSESESCSTSEDSGVVRSEKCPHSPQHVGPFENQGPSLSAASSCSGRLEDPGAFRSASVPLLPPSSVVTPGGPASPSSLYSLAHKTCLHISLSEDELMHAKALDFSISSRK</sequence>
<dbReference type="GO" id="GO:0050998">
    <property type="term" value="F:nitric-oxide synthase binding"/>
    <property type="evidence" value="ECO:0007669"/>
    <property type="project" value="TreeGrafter"/>
</dbReference>
<feature type="compositionally biased region" description="Low complexity" evidence="1">
    <location>
        <begin position="411"/>
        <end position="427"/>
    </location>
</feature>
<feature type="region of interest" description="Disordered" evidence="1">
    <location>
        <begin position="316"/>
        <end position="340"/>
    </location>
</feature>
<reference evidence="3" key="1">
    <citation type="submission" date="2025-08" db="UniProtKB">
        <authorList>
            <consortium name="Ensembl"/>
        </authorList>
    </citation>
    <scope>IDENTIFICATION</scope>
</reference>
<evidence type="ECO:0000313" key="4">
    <source>
        <dbReference type="Proteomes" id="UP000261540"/>
    </source>
</evidence>
<accession>A0A3B3Q7R2</accession>
<feature type="compositionally biased region" description="Basic and acidic residues" evidence="1">
    <location>
        <begin position="102"/>
        <end position="111"/>
    </location>
</feature>
<reference evidence="3" key="2">
    <citation type="submission" date="2025-09" db="UniProtKB">
        <authorList>
            <consortium name="Ensembl"/>
        </authorList>
    </citation>
    <scope>IDENTIFICATION</scope>
</reference>
<dbReference type="PANTHER" id="PTHR11232:SF76">
    <property type="entry name" value="CARBOXYL-TERMINAL PDZ LIGAND OF NEURONAL NITRIC OXIDE SYNTHASE PROTEIN"/>
    <property type="match status" value="1"/>
</dbReference>
<name>A0A3B3Q7R2_9TELE</name>
<evidence type="ECO:0000256" key="1">
    <source>
        <dbReference type="SAM" id="MobiDB-lite"/>
    </source>
</evidence>
<proteinExistence type="predicted"/>
<dbReference type="Gene3D" id="2.30.29.30">
    <property type="entry name" value="Pleckstrin-homology domain (PH domain)/Phosphotyrosine-binding domain (PTB)"/>
    <property type="match status" value="1"/>
</dbReference>
<organism evidence="3 4">
    <name type="scientific">Paramormyrops kingsleyae</name>
    <dbReference type="NCBI Taxonomy" id="1676925"/>
    <lineage>
        <taxon>Eukaryota</taxon>
        <taxon>Metazoa</taxon>
        <taxon>Chordata</taxon>
        <taxon>Craniata</taxon>
        <taxon>Vertebrata</taxon>
        <taxon>Euteleostomi</taxon>
        <taxon>Actinopterygii</taxon>
        <taxon>Neopterygii</taxon>
        <taxon>Teleostei</taxon>
        <taxon>Osteoglossocephala</taxon>
        <taxon>Osteoglossomorpha</taxon>
        <taxon>Osteoglossiformes</taxon>
        <taxon>Mormyridae</taxon>
        <taxon>Paramormyrops</taxon>
    </lineage>
</organism>
<feature type="compositionally biased region" description="Polar residues" evidence="1">
    <location>
        <begin position="448"/>
        <end position="459"/>
    </location>
</feature>
<dbReference type="InterPro" id="IPR006020">
    <property type="entry name" value="PTB/PI_dom"/>
</dbReference>
<dbReference type="InterPro" id="IPR051133">
    <property type="entry name" value="Adapter_Engulfment-Domain"/>
</dbReference>
<dbReference type="STRING" id="1676925.ENSPKIP00000002213"/>
<feature type="region of interest" description="Disordered" evidence="1">
    <location>
        <begin position="83"/>
        <end position="111"/>
    </location>
</feature>
<dbReference type="InterPro" id="IPR011993">
    <property type="entry name" value="PH-like_dom_sf"/>
</dbReference>
<dbReference type="SUPFAM" id="SSF50729">
    <property type="entry name" value="PH domain-like"/>
    <property type="match status" value="1"/>
</dbReference>
<dbReference type="AlphaFoldDB" id="A0A3B3Q7R2"/>
<dbReference type="PANTHER" id="PTHR11232">
    <property type="entry name" value="PHOSPHOTYROSINE INTERACTION DOMAIN-CONTAINING FAMILY MEMBER"/>
    <property type="match status" value="1"/>
</dbReference>
<dbReference type="Proteomes" id="UP000261540">
    <property type="component" value="Unplaced"/>
</dbReference>